<evidence type="ECO:0000256" key="1">
    <source>
        <dbReference type="ARBA" id="ARBA00006197"/>
    </source>
</evidence>
<dbReference type="GO" id="GO:0003779">
    <property type="term" value="F:actin binding"/>
    <property type="evidence" value="ECO:0007669"/>
    <property type="project" value="TreeGrafter"/>
</dbReference>
<reference evidence="6" key="2">
    <citation type="submission" date="2025-08" db="UniProtKB">
        <authorList>
            <consortium name="Ensembl"/>
        </authorList>
    </citation>
    <scope>IDENTIFICATION</scope>
</reference>
<dbReference type="Gene3D" id="2.30.30.40">
    <property type="entry name" value="SH3 Domains"/>
    <property type="match status" value="1"/>
</dbReference>
<reference evidence="6" key="3">
    <citation type="submission" date="2025-09" db="UniProtKB">
        <authorList>
            <consortium name="Ensembl"/>
        </authorList>
    </citation>
    <scope>IDENTIFICATION</scope>
</reference>
<dbReference type="SUPFAM" id="SSF47769">
    <property type="entry name" value="SAM/Pointed domain"/>
    <property type="match status" value="1"/>
</dbReference>
<evidence type="ECO:0000313" key="7">
    <source>
        <dbReference type="Proteomes" id="UP000314980"/>
    </source>
</evidence>
<dbReference type="SUPFAM" id="SSF50044">
    <property type="entry name" value="SH3-domain"/>
    <property type="match status" value="1"/>
</dbReference>
<sequence>MFRSNSPFGNDTNSFTGSVSSQVSGLSRPSAKSIYLQRKEYAVSINKMMDKFQYRVEHLFTCDLDGKELRTVADCVERLKLLDGMGRVWGQNMLLEVRGVNLLLTDIETKEELELLALSDILELKAVLDAGVFNSLLTMSVQTGRNKTTVFMFQCDDVRVRRGRSELKRNLCLLLAGTQSWKGVWSVSYTPETGNIEVRFHALKTCDIFSSSSFSLSSQDILNHIVSDIEIFMGKVATVVAKNSKKKKKKKGKGNSRQTYMEGHYIENVISRDGLIIYTLFFSHGRDFDYHFPHQVVSHCPDGMPPTIVAPLLMPQCIRLMSEEASPEEDQLWQSLGDAWNIPRWDTGGHTQWPEDDEDIPTYTLEFSDGWQPPEVSDLSEPVSRQDSPRPAPSQVNLYIKHSALHHSGHSQPRPMRVKSDFISRNHRELTVRKGEIVEVLDTSKQWWKVRNNSREEGYIPNNVLETPDDEQPYEVKMSKPAEVKAWLEDKGFSKITIRCLGVLSGSMLLGMTREELKTVCPEEGGRVFFQLQAVKSTMAVSHRSECRHQRGRRRRNHGPEHITSG</sequence>
<dbReference type="PANTHER" id="PTHR12287">
    <property type="entry name" value="EPIDERMAL GROWTH FACTOR RECEPTOR KINASE SUBSTRATE EPS8-RELATED PROTEIN"/>
    <property type="match status" value="1"/>
</dbReference>
<dbReference type="Pfam" id="PF18016">
    <property type="entry name" value="SAM_3"/>
    <property type="match status" value="1"/>
</dbReference>
<dbReference type="InterPro" id="IPR055093">
    <property type="entry name" value="EPS8_2nd"/>
</dbReference>
<dbReference type="SUPFAM" id="SSF50729">
    <property type="entry name" value="PH domain-like"/>
    <property type="match status" value="1"/>
</dbReference>
<dbReference type="GO" id="GO:0031982">
    <property type="term" value="C:vesicle"/>
    <property type="evidence" value="ECO:0007669"/>
    <property type="project" value="TreeGrafter"/>
</dbReference>
<evidence type="ECO:0000313" key="6">
    <source>
        <dbReference type="Ensembl" id="ENSLCAP00010057296.1"/>
    </source>
</evidence>
<dbReference type="InterPro" id="IPR011993">
    <property type="entry name" value="PH-like_dom_sf"/>
</dbReference>
<keyword evidence="2 3" id="KW-0728">SH3 domain</keyword>
<dbReference type="InParanoid" id="A0A4W6G3C5"/>
<dbReference type="Pfam" id="PF08416">
    <property type="entry name" value="PTB"/>
    <property type="match status" value="1"/>
</dbReference>
<dbReference type="InterPro" id="IPR033928">
    <property type="entry name" value="EPS8_PTB"/>
</dbReference>
<dbReference type="GO" id="GO:1900029">
    <property type="term" value="P:positive regulation of ruffle assembly"/>
    <property type="evidence" value="ECO:0007669"/>
    <property type="project" value="TreeGrafter"/>
</dbReference>
<feature type="region of interest" description="Disordered" evidence="4">
    <location>
        <begin position="542"/>
        <end position="566"/>
    </location>
</feature>
<dbReference type="InterPro" id="IPR001452">
    <property type="entry name" value="SH3_domain"/>
</dbReference>
<keyword evidence="7" id="KW-1185">Reference proteome</keyword>
<evidence type="ECO:0000259" key="5">
    <source>
        <dbReference type="PROSITE" id="PS50002"/>
    </source>
</evidence>
<organism evidence="6 7">
    <name type="scientific">Lates calcarifer</name>
    <name type="common">Barramundi</name>
    <name type="synonym">Holocentrus calcarifer</name>
    <dbReference type="NCBI Taxonomy" id="8187"/>
    <lineage>
        <taxon>Eukaryota</taxon>
        <taxon>Metazoa</taxon>
        <taxon>Chordata</taxon>
        <taxon>Craniata</taxon>
        <taxon>Vertebrata</taxon>
        <taxon>Euteleostomi</taxon>
        <taxon>Actinopterygii</taxon>
        <taxon>Neopterygii</taxon>
        <taxon>Teleostei</taxon>
        <taxon>Neoteleostei</taxon>
        <taxon>Acanthomorphata</taxon>
        <taxon>Carangaria</taxon>
        <taxon>Carangaria incertae sedis</taxon>
        <taxon>Centropomidae</taxon>
        <taxon>Lates</taxon>
    </lineage>
</organism>
<dbReference type="GO" id="GO:0007266">
    <property type="term" value="P:Rho protein signal transduction"/>
    <property type="evidence" value="ECO:0007669"/>
    <property type="project" value="TreeGrafter"/>
</dbReference>
<dbReference type="CDD" id="cd01210">
    <property type="entry name" value="PTB_EPS8"/>
    <property type="match status" value="1"/>
</dbReference>
<dbReference type="GO" id="GO:0032587">
    <property type="term" value="C:ruffle membrane"/>
    <property type="evidence" value="ECO:0007669"/>
    <property type="project" value="TreeGrafter"/>
</dbReference>
<dbReference type="InterPro" id="IPR013625">
    <property type="entry name" value="PTB"/>
</dbReference>
<evidence type="ECO:0000256" key="3">
    <source>
        <dbReference type="PROSITE-ProRule" id="PRU00192"/>
    </source>
</evidence>
<dbReference type="CDD" id="cd09540">
    <property type="entry name" value="SAM_EPS8-like"/>
    <property type="match status" value="1"/>
</dbReference>
<feature type="region of interest" description="Disordered" evidence="4">
    <location>
        <begin position="374"/>
        <end position="393"/>
    </location>
</feature>
<proteinExistence type="inferred from homology"/>
<dbReference type="InterPro" id="IPR041418">
    <property type="entry name" value="SAM_3"/>
</dbReference>
<dbReference type="InterPro" id="IPR036028">
    <property type="entry name" value="SH3-like_dom_sf"/>
</dbReference>
<dbReference type="PANTHER" id="PTHR12287:SF22">
    <property type="entry name" value="EPIDERMAL GROWTH FACTOR RECEPTOR KINASE SUBSTRATE 8-LIKE PROTEIN 3"/>
    <property type="match status" value="1"/>
</dbReference>
<protein>
    <submittedName>
        <fullName evidence="6">EPS8 signaling adaptor L3a</fullName>
    </submittedName>
</protein>
<dbReference type="GeneTree" id="ENSGT00940000158169"/>
<dbReference type="Gene3D" id="1.10.150.50">
    <property type="entry name" value="Transcription Factor, Ets-1"/>
    <property type="match status" value="1"/>
</dbReference>
<dbReference type="Gene3D" id="2.30.29.30">
    <property type="entry name" value="Pleckstrin-homology domain (PH domain)/Phosphotyrosine-binding domain (PTB)"/>
    <property type="match status" value="1"/>
</dbReference>
<dbReference type="PROSITE" id="PS50002">
    <property type="entry name" value="SH3"/>
    <property type="match status" value="1"/>
</dbReference>
<name>A0A4W6G3C5_LATCA</name>
<dbReference type="InterPro" id="IPR039801">
    <property type="entry name" value="EPS8-like"/>
</dbReference>
<dbReference type="STRING" id="8187.ENSLCAP00010057296"/>
<dbReference type="Ensembl" id="ENSLCAT00010058849.1">
    <property type="protein sequence ID" value="ENSLCAP00010057296.1"/>
    <property type="gene ID" value="ENSLCAG00010026734.1"/>
</dbReference>
<evidence type="ECO:0000256" key="4">
    <source>
        <dbReference type="SAM" id="MobiDB-lite"/>
    </source>
</evidence>
<dbReference type="SMART" id="SM00326">
    <property type="entry name" value="SH3"/>
    <property type="match status" value="1"/>
</dbReference>
<dbReference type="AlphaFoldDB" id="A0A4W6G3C5"/>
<dbReference type="Proteomes" id="UP000314980">
    <property type="component" value="Unassembled WGS sequence"/>
</dbReference>
<accession>A0A4W6G3C5</accession>
<reference evidence="7" key="1">
    <citation type="submission" date="2015-09" db="EMBL/GenBank/DDBJ databases">
        <authorList>
            <person name="Sai Rama Sridatta P."/>
        </authorList>
    </citation>
    <scope>NUCLEOTIDE SEQUENCE [LARGE SCALE GENOMIC DNA]</scope>
</reference>
<dbReference type="InterPro" id="IPR013761">
    <property type="entry name" value="SAM/pointed_sf"/>
</dbReference>
<dbReference type="Pfam" id="PF22975">
    <property type="entry name" value="EPS8_2nd"/>
    <property type="match status" value="1"/>
</dbReference>
<dbReference type="Pfam" id="PF00018">
    <property type="entry name" value="SH3_1"/>
    <property type="match status" value="1"/>
</dbReference>
<evidence type="ECO:0000256" key="2">
    <source>
        <dbReference type="ARBA" id="ARBA00022443"/>
    </source>
</evidence>
<feature type="domain" description="SH3" evidence="5">
    <location>
        <begin position="411"/>
        <end position="470"/>
    </location>
</feature>
<comment type="similarity">
    <text evidence="1">Belongs to the EPS8 family.</text>
</comment>
<dbReference type="GO" id="GO:0035023">
    <property type="term" value="P:regulation of Rho protein signal transduction"/>
    <property type="evidence" value="ECO:0007669"/>
    <property type="project" value="TreeGrafter"/>
</dbReference>